<keyword evidence="3" id="KW-1185">Reference proteome</keyword>
<dbReference type="EMBL" id="MPUH01001307">
    <property type="protein sequence ID" value="OMJ68581.1"/>
    <property type="molecule type" value="Genomic_DNA"/>
</dbReference>
<comment type="caution">
    <text evidence="2">The sequence shown here is derived from an EMBL/GenBank/DDBJ whole genome shotgun (WGS) entry which is preliminary data.</text>
</comment>
<organism evidence="2 3">
    <name type="scientific">Stentor coeruleus</name>
    <dbReference type="NCBI Taxonomy" id="5963"/>
    <lineage>
        <taxon>Eukaryota</taxon>
        <taxon>Sar</taxon>
        <taxon>Alveolata</taxon>
        <taxon>Ciliophora</taxon>
        <taxon>Postciliodesmatophora</taxon>
        <taxon>Heterotrichea</taxon>
        <taxon>Heterotrichida</taxon>
        <taxon>Stentoridae</taxon>
        <taxon>Stentor</taxon>
    </lineage>
</organism>
<evidence type="ECO:0000256" key="1">
    <source>
        <dbReference type="SAM" id="Phobius"/>
    </source>
</evidence>
<sequence length="198" mass="22958">MNEERTCKLTPFQHMKLNCITNLLILLSFIISFNARWFTYKSSEFSLTQINMKNSSWQSFGDFEEMCNEKYLNKYEDLVDDCELLSRFRLAGILYILMTGFALLITIFNALSSAAKGWELEIRSLDFQFPHVLAPIAYTVSIIIWIVSLNVGFTSDFYANYGFYIADFTTASTFGVAIHYTIFSRFFESKEDTQVLMP</sequence>
<keyword evidence="1" id="KW-1133">Transmembrane helix</keyword>
<feature type="transmembrane region" description="Helical" evidence="1">
    <location>
        <begin position="20"/>
        <end position="38"/>
    </location>
</feature>
<protein>
    <submittedName>
        <fullName evidence="2">Uncharacterized protein</fullName>
    </submittedName>
</protein>
<reference evidence="2 3" key="1">
    <citation type="submission" date="2016-11" db="EMBL/GenBank/DDBJ databases">
        <title>The macronuclear genome of Stentor coeruleus: a giant cell with tiny introns.</title>
        <authorList>
            <person name="Slabodnick M."/>
            <person name="Ruby J.G."/>
            <person name="Reiff S.B."/>
            <person name="Swart E.C."/>
            <person name="Gosai S."/>
            <person name="Prabakaran S."/>
            <person name="Witkowska E."/>
            <person name="Larue G.E."/>
            <person name="Fisher S."/>
            <person name="Freeman R.M."/>
            <person name="Gunawardena J."/>
            <person name="Chu W."/>
            <person name="Stover N.A."/>
            <person name="Gregory B.D."/>
            <person name="Nowacki M."/>
            <person name="Derisi J."/>
            <person name="Roy S.W."/>
            <person name="Marshall W.F."/>
            <person name="Sood P."/>
        </authorList>
    </citation>
    <scope>NUCLEOTIDE SEQUENCE [LARGE SCALE GENOMIC DNA]</scope>
    <source>
        <strain evidence="2">WM001</strain>
    </source>
</reference>
<accession>A0A1R2AVM3</accession>
<dbReference type="OrthoDB" id="319713at2759"/>
<feature type="transmembrane region" description="Helical" evidence="1">
    <location>
        <begin position="93"/>
        <end position="111"/>
    </location>
</feature>
<evidence type="ECO:0000313" key="3">
    <source>
        <dbReference type="Proteomes" id="UP000187209"/>
    </source>
</evidence>
<proteinExistence type="predicted"/>
<evidence type="ECO:0000313" key="2">
    <source>
        <dbReference type="EMBL" id="OMJ68581.1"/>
    </source>
</evidence>
<keyword evidence="1" id="KW-0472">Membrane</keyword>
<feature type="transmembrane region" description="Helical" evidence="1">
    <location>
        <begin position="132"/>
        <end position="155"/>
    </location>
</feature>
<keyword evidence="1" id="KW-0812">Transmembrane</keyword>
<dbReference type="Proteomes" id="UP000187209">
    <property type="component" value="Unassembled WGS sequence"/>
</dbReference>
<feature type="transmembrane region" description="Helical" evidence="1">
    <location>
        <begin position="161"/>
        <end position="183"/>
    </location>
</feature>
<dbReference type="AlphaFoldDB" id="A0A1R2AVM3"/>
<gene>
    <name evidence="2" type="ORF">SteCoe_33915</name>
</gene>
<name>A0A1R2AVM3_9CILI</name>